<keyword evidence="1" id="KW-0472">Membrane</keyword>
<dbReference type="InterPro" id="IPR012347">
    <property type="entry name" value="Ferritin-like"/>
</dbReference>
<evidence type="ECO:0000259" key="2">
    <source>
        <dbReference type="Pfam" id="PF03713"/>
    </source>
</evidence>
<keyword evidence="1" id="KW-0812">Transmembrane</keyword>
<protein>
    <recommendedName>
        <fullName evidence="2">DUF305 domain-containing protein</fullName>
    </recommendedName>
</protein>
<accession>A0A1H3ZC71</accession>
<keyword evidence="4" id="KW-1185">Reference proteome</keyword>
<dbReference type="Gene3D" id="1.20.1260.10">
    <property type="match status" value="1"/>
</dbReference>
<dbReference type="STRING" id="283786.SAMN04487990_10883"/>
<dbReference type="Pfam" id="PF03713">
    <property type="entry name" value="DUF305"/>
    <property type="match status" value="1"/>
</dbReference>
<evidence type="ECO:0000313" key="4">
    <source>
        <dbReference type="Proteomes" id="UP000198846"/>
    </source>
</evidence>
<reference evidence="3 4" key="1">
    <citation type="submission" date="2016-10" db="EMBL/GenBank/DDBJ databases">
        <authorList>
            <person name="de Groot N.N."/>
        </authorList>
    </citation>
    <scope>NUCLEOTIDE SEQUENCE [LARGE SCALE GENOMIC DNA]</scope>
    <source>
        <strain evidence="3 4">DSM 23842</strain>
    </source>
</reference>
<dbReference type="Proteomes" id="UP000198846">
    <property type="component" value="Unassembled WGS sequence"/>
</dbReference>
<evidence type="ECO:0000313" key="3">
    <source>
        <dbReference type="EMBL" id="SEA21257.1"/>
    </source>
</evidence>
<feature type="domain" description="DUF305" evidence="2">
    <location>
        <begin position="106"/>
        <end position="155"/>
    </location>
</feature>
<feature type="transmembrane region" description="Helical" evidence="1">
    <location>
        <begin position="51"/>
        <end position="68"/>
    </location>
</feature>
<dbReference type="EMBL" id="FNQK01000008">
    <property type="protein sequence ID" value="SEA21257.1"/>
    <property type="molecule type" value="Genomic_DNA"/>
</dbReference>
<sequence>MDSQENNTEKKGMGSYTKFFLMLGCSFIAMYITMYLNTYAIDHVYFSMTRFYMVCLGISTMAVIMWFFMRNMYTNKKKNIGILVGSLLLFIGALGLVRVQAPVVGDLLWLKGMIPHHSIAILTSERADIKDPEVRKLADAIIEAQRKEIEEMKIMIKRLENEK</sequence>
<dbReference type="RefSeq" id="WP_092133556.1">
    <property type="nucleotide sequence ID" value="NZ_FNQK01000008.1"/>
</dbReference>
<gene>
    <name evidence="3" type="ORF">SAMN04487990_10883</name>
</gene>
<name>A0A1H3ZC71_BIZPA</name>
<feature type="transmembrane region" description="Helical" evidence="1">
    <location>
        <begin position="80"/>
        <end position="101"/>
    </location>
</feature>
<feature type="transmembrane region" description="Helical" evidence="1">
    <location>
        <begin position="20"/>
        <end position="39"/>
    </location>
</feature>
<organism evidence="3 4">
    <name type="scientific">Bizionia paragorgiae</name>
    <dbReference type="NCBI Taxonomy" id="283786"/>
    <lineage>
        <taxon>Bacteria</taxon>
        <taxon>Pseudomonadati</taxon>
        <taxon>Bacteroidota</taxon>
        <taxon>Flavobacteriia</taxon>
        <taxon>Flavobacteriales</taxon>
        <taxon>Flavobacteriaceae</taxon>
        <taxon>Bizionia</taxon>
    </lineage>
</organism>
<dbReference type="AlphaFoldDB" id="A0A1H3ZC71"/>
<evidence type="ECO:0000256" key="1">
    <source>
        <dbReference type="SAM" id="Phobius"/>
    </source>
</evidence>
<dbReference type="InterPro" id="IPR005183">
    <property type="entry name" value="DUF305_CopM-like"/>
</dbReference>
<dbReference type="OrthoDB" id="517560at2"/>
<keyword evidence="1" id="KW-1133">Transmembrane helix</keyword>
<proteinExistence type="predicted"/>